<dbReference type="Gene3D" id="3.40.50.150">
    <property type="entry name" value="Vaccinia Virus protein VP39"/>
    <property type="match status" value="1"/>
</dbReference>
<keyword evidence="1 3" id="KW-0489">Methyltransferase</keyword>
<dbReference type="PIRSF" id="PIRSF004553">
    <property type="entry name" value="CHP00095"/>
    <property type="match status" value="1"/>
</dbReference>
<dbReference type="Pfam" id="PF03602">
    <property type="entry name" value="Cons_hypoth95"/>
    <property type="match status" value="1"/>
</dbReference>
<dbReference type="RefSeq" id="WP_289504761.1">
    <property type="nucleotide sequence ID" value="NZ_CP116805.1"/>
</dbReference>
<dbReference type="Proteomes" id="UP001217500">
    <property type="component" value="Chromosome"/>
</dbReference>
<dbReference type="SUPFAM" id="SSF53335">
    <property type="entry name" value="S-adenosyl-L-methionine-dependent methyltransferases"/>
    <property type="match status" value="1"/>
</dbReference>
<dbReference type="GO" id="GO:0052913">
    <property type="term" value="F:16S rRNA (guanine(966)-N(2))-methyltransferase activity"/>
    <property type="evidence" value="ECO:0007669"/>
    <property type="project" value="UniProtKB-EC"/>
</dbReference>
<evidence type="ECO:0000256" key="1">
    <source>
        <dbReference type="ARBA" id="ARBA00022603"/>
    </source>
</evidence>
<proteinExistence type="predicted"/>
<dbReference type="InterPro" id="IPR002052">
    <property type="entry name" value="DNA_methylase_N6_adenine_CS"/>
</dbReference>
<dbReference type="AlphaFoldDB" id="A0AAE9XRM8"/>
<dbReference type="PANTHER" id="PTHR43542">
    <property type="entry name" value="METHYLTRANSFERASE"/>
    <property type="match status" value="1"/>
</dbReference>
<dbReference type="EMBL" id="CP116805">
    <property type="protein sequence ID" value="WCL55012.1"/>
    <property type="molecule type" value="Genomic_DNA"/>
</dbReference>
<gene>
    <name evidence="3" type="primary">rsmD</name>
    <name evidence="3" type="ORF">PH603_04470</name>
</gene>
<reference evidence="3" key="1">
    <citation type="submission" date="2023-01" db="EMBL/GenBank/DDBJ databases">
        <title>The genome sequence of Kordiimonadaceae bacterium 6D33.</title>
        <authorList>
            <person name="Liu Y."/>
        </authorList>
    </citation>
    <scope>NUCLEOTIDE SEQUENCE</scope>
    <source>
        <strain evidence="3">6D33</strain>
    </source>
</reference>
<name>A0AAE9XRM8_9PROT</name>
<dbReference type="GO" id="GO:0003676">
    <property type="term" value="F:nucleic acid binding"/>
    <property type="evidence" value="ECO:0007669"/>
    <property type="project" value="InterPro"/>
</dbReference>
<organism evidence="3 4">
    <name type="scientific">Gimibacter soli</name>
    <dbReference type="NCBI Taxonomy" id="3024400"/>
    <lineage>
        <taxon>Bacteria</taxon>
        <taxon>Pseudomonadati</taxon>
        <taxon>Pseudomonadota</taxon>
        <taxon>Alphaproteobacteria</taxon>
        <taxon>Kordiimonadales</taxon>
        <taxon>Temperatibacteraceae</taxon>
        <taxon>Gimibacter</taxon>
    </lineage>
</organism>
<dbReference type="NCBIfam" id="TIGR00095">
    <property type="entry name" value="16S rRNA (guanine(966)-N(2))-methyltransferase RsmD"/>
    <property type="match status" value="1"/>
</dbReference>
<dbReference type="CDD" id="cd02440">
    <property type="entry name" value="AdoMet_MTases"/>
    <property type="match status" value="1"/>
</dbReference>
<dbReference type="InterPro" id="IPR029063">
    <property type="entry name" value="SAM-dependent_MTases_sf"/>
</dbReference>
<sequence>MTRIIAGRFRGRTLEVPEGKDVRPTTDRMRERVFSMLQHSRYPDMLEARVLDLYAGTGALGLEALSRGAAHTTFVEKAPTALGFLARNIRAVKADDMTAIIRGSATALPPAGAACDIIFMDPPYREGLVRPTLDAILKGGWLAEKGVIVIEQATDDPMDLPDTLTLIDDRSQGQQRTLFVMRA</sequence>
<dbReference type="KEGG" id="gso:PH603_04470"/>
<accession>A0AAE9XRM8</accession>
<evidence type="ECO:0000256" key="2">
    <source>
        <dbReference type="ARBA" id="ARBA00022679"/>
    </source>
</evidence>
<dbReference type="PANTHER" id="PTHR43542:SF1">
    <property type="entry name" value="METHYLTRANSFERASE"/>
    <property type="match status" value="1"/>
</dbReference>
<dbReference type="PROSITE" id="PS00092">
    <property type="entry name" value="N6_MTASE"/>
    <property type="match status" value="1"/>
</dbReference>
<dbReference type="InterPro" id="IPR004398">
    <property type="entry name" value="RNA_MeTrfase_RsmD"/>
</dbReference>
<keyword evidence="2 3" id="KW-0808">Transferase</keyword>
<protein>
    <submittedName>
        <fullName evidence="3">16S rRNA (Guanine(966)-N(2))-methyltransferase RsmD</fullName>
        <ecNumber evidence="3">2.1.1.171</ecNumber>
    </submittedName>
</protein>
<evidence type="ECO:0000313" key="3">
    <source>
        <dbReference type="EMBL" id="WCL55012.1"/>
    </source>
</evidence>
<evidence type="ECO:0000313" key="4">
    <source>
        <dbReference type="Proteomes" id="UP001217500"/>
    </source>
</evidence>
<keyword evidence="4" id="KW-1185">Reference proteome</keyword>
<dbReference type="EC" id="2.1.1.171" evidence="3"/>